<dbReference type="Proteomes" id="UP000515154">
    <property type="component" value="Linkage group LG5"/>
</dbReference>
<evidence type="ECO:0000256" key="12">
    <source>
        <dbReference type="ARBA" id="ARBA00055850"/>
    </source>
</evidence>
<dbReference type="InterPro" id="IPR001330">
    <property type="entry name" value="Prenyltrans"/>
</dbReference>
<organism evidence="15 16">
    <name type="scientific">Octopus sinensis</name>
    <name type="common">East Asian common octopus</name>
    <dbReference type="NCBI Taxonomy" id="2607531"/>
    <lineage>
        <taxon>Eukaryota</taxon>
        <taxon>Metazoa</taxon>
        <taxon>Spiralia</taxon>
        <taxon>Lophotrochozoa</taxon>
        <taxon>Mollusca</taxon>
        <taxon>Cephalopoda</taxon>
        <taxon>Coleoidea</taxon>
        <taxon>Octopodiformes</taxon>
        <taxon>Octopoda</taxon>
        <taxon>Incirrata</taxon>
        <taxon>Octopodidae</taxon>
        <taxon>Octopus</taxon>
    </lineage>
</organism>
<comment type="function">
    <text evidence="12">Essential subunit of the farnesyltransferase complex. Catalyzes the transfer of a farnesyl moiety from farnesyl diphosphate to a cysteine at the fourth position from the C-terminus of several proteins having the C-terminal sequence Cys-aliphatic-aliphatic-X.</text>
</comment>
<accession>A0A6P7SF43</accession>
<name>A0A6P7SF43_9MOLL</name>
<dbReference type="RefSeq" id="XP_029637069.1">
    <property type="nucleotide sequence ID" value="XM_029781209.2"/>
</dbReference>
<dbReference type="AlphaFoldDB" id="A0A6P7SF43"/>
<dbReference type="EC" id="2.5.1.58" evidence="2 14"/>
<evidence type="ECO:0000256" key="7">
    <source>
        <dbReference type="ARBA" id="ARBA00022723"/>
    </source>
</evidence>
<dbReference type="InterPro" id="IPR008930">
    <property type="entry name" value="Terpenoid_cyclase/PrenylTrfase"/>
</dbReference>
<keyword evidence="5 14" id="KW-0637">Prenyltransferase</keyword>
<comment type="similarity">
    <text evidence="1 14">Belongs to the protein prenyltransferase subunit beta family.</text>
</comment>
<dbReference type="GO" id="GO:0008270">
    <property type="term" value="F:zinc ion binding"/>
    <property type="evidence" value="ECO:0007669"/>
    <property type="project" value="UniProtKB-UniRule"/>
</dbReference>
<evidence type="ECO:0000256" key="11">
    <source>
        <dbReference type="ARBA" id="ARBA00050225"/>
    </source>
</evidence>
<dbReference type="GO" id="GO:0006629">
    <property type="term" value="P:lipid metabolic process"/>
    <property type="evidence" value="ECO:0007669"/>
    <property type="project" value="UniProtKB-KW"/>
</dbReference>
<keyword evidence="7 14" id="KW-0479">Metal-binding</keyword>
<gene>
    <name evidence="16" type="primary">LOC115212343</name>
</gene>
<comment type="function">
    <text evidence="14">Catalyzes the transfer of a farnesyl moiety from farnesyl diphosphate to a cysteine at the fourth position from the C-terminus of several proteins. The beta subunit is responsible for peptide-binding.</text>
</comment>
<dbReference type="GO" id="GO:0004660">
    <property type="term" value="F:protein farnesyltransferase activity"/>
    <property type="evidence" value="ECO:0007669"/>
    <property type="project" value="UniProtKB-UniRule"/>
</dbReference>
<dbReference type="Gene3D" id="1.50.10.20">
    <property type="match status" value="1"/>
</dbReference>
<comment type="cofactor">
    <cofactor evidence="14">
        <name>Zn(2+)</name>
        <dbReference type="ChEBI" id="CHEBI:29105"/>
    </cofactor>
    <text evidence="14">Binds 1 zinc ion per subunit.</text>
</comment>
<keyword evidence="6 14" id="KW-0808">Transferase</keyword>
<keyword evidence="9 14" id="KW-0862">Zinc</keyword>
<keyword evidence="10" id="KW-0443">Lipid metabolism</keyword>
<dbReference type="KEGG" id="osn:115212343"/>
<dbReference type="PANTHER" id="PTHR11774">
    <property type="entry name" value="GERANYLGERANYL TRANSFERASE TYPE BETA SUBUNIT"/>
    <property type="match status" value="1"/>
</dbReference>
<dbReference type="CDD" id="cd02893">
    <property type="entry name" value="FTase"/>
    <property type="match status" value="1"/>
</dbReference>
<keyword evidence="15" id="KW-1185">Reference proteome</keyword>
<dbReference type="GO" id="GO:0097354">
    <property type="term" value="P:prenylation"/>
    <property type="evidence" value="ECO:0007669"/>
    <property type="project" value="UniProtKB-UniRule"/>
</dbReference>
<evidence type="ECO:0000256" key="10">
    <source>
        <dbReference type="ARBA" id="ARBA00023098"/>
    </source>
</evidence>
<evidence type="ECO:0000256" key="13">
    <source>
        <dbReference type="ARBA" id="ARBA00064192"/>
    </source>
</evidence>
<keyword evidence="4" id="KW-0597">Phosphoprotein</keyword>
<evidence type="ECO:0000313" key="15">
    <source>
        <dbReference type="Proteomes" id="UP000515154"/>
    </source>
</evidence>
<dbReference type="PANTHER" id="PTHR11774:SF6">
    <property type="entry name" value="PROTEIN FARNESYLTRANSFERASE SUBUNIT BETA"/>
    <property type="match status" value="1"/>
</dbReference>
<evidence type="ECO:0000256" key="8">
    <source>
        <dbReference type="ARBA" id="ARBA00022737"/>
    </source>
</evidence>
<evidence type="ECO:0000256" key="14">
    <source>
        <dbReference type="RuleBase" id="RU365056"/>
    </source>
</evidence>
<evidence type="ECO:0000256" key="9">
    <source>
        <dbReference type="ARBA" id="ARBA00022833"/>
    </source>
</evidence>
<dbReference type="GO" id="GO:0005965">
    <property type="term" value="C:protein farnesyltransferase complex"/>
    <property type="evidence" value="ECO:0007669"/>
    <property type="project" value="UniProtKB-UniRule"/>
</dbReference>
<sequence>MAAEIKHLVPRYAENIEDGVLAASRLKNDGIPTDTSYEQGNVEKEIEKMFLAARAKYFGEMEKSSKDDSGSEEIFIDRPTNSSAPPSLKRKRHIEFLTAGLRELGISYQCLDASRTWICYWILHSLDLLDALPLSSELETNIANFLNRCQHPNGGFGGGPGQEPHLASTYAAVNALCILGTKHSFDVIDRPKLLSFFFRMKQPDGSFTLHENGETDVRGIYLVASAAVLSNIISSCSKLFYLSPEWVASCQTYEGGFAGRPGLEAHGGYTFCGLAALCLLGKLHLCDTKLLLRWIANRQMKFEGGFQGRTEKLVDGCYSFWQGGAIALLQSALQQQGELGFPADTWVFHSGALQEYVLTCCQHMRGGLRDKPKKSRDFYHTCYCLSGLSIAQHNGSKLALHILGGEDNEVRPTHPTFNICGNSVYRALQYFKSLSIPDDP</sequence>
<evidence type="ECO:0000256" key="5">
    <source>
        <dbReference type="ARBA" id="ARBA00022602"/>
    </source>
</evidence>
<reference evidence="16" key="1">
    <citation type="submission" date="2025-08" db="UniProtKB">
        <authorList>
            <consortium name="RefSeq"/>
        </authorList>
    </citation>
    <scope>IDENTIFICATION</scope>
</reference>
<proteinExistence type="inferred from homology"/>
<evidence type="ECO:0000256" key="3">
    <source>
        <dbReference type="ARBA" id="ARBA00015798"/>
    </source>
</evidence>
<dbReference type="SUPFAM" id="SSF48239">
    <property type="entry name" value="Terpenoid cyclases/Protein prenyltransferases"/>
    <property type="match status" value="1"/>
</dbReference>
<evidence type="ECO:0000256" key="2">
    <source>
        <dbReference type="ARBA" id="ARBA00012702"/>
    </source>
</evidence>
<protein>
    <recommendedName>
        <fullName evidence="3 14">Protein farnesyltransferase subunit beta</fullName>
        <shortName evidence="14">FTase-beta</shortName>
        <ecNumber evidence="2 14">2.5.1.58</ecNumber>
    </recommendedName>
</protein>
<dbReference type="InterPro" id="IPR045089">
    <property type="entry name" value="PGGT1B-like"/>
</dbReference>
<keyword evidence="8" id="KW-0677">Repeat</keyword>
<evidence type="ECO:0000256" key="6">
    <source>
        <dbReference type="ARBA" id="ARBA00022679"/>
    </source>
</evidence>
<dbReference type="InterPro" id="IPR026872">
    <property type="entry name" value="FTB"/>
</dbReference>
<evidence type="ECO:0000256" key="1">
    <source>
        <dbReference type="ARBA" id="ARBA00010497"/>
    </source>
</evidence>
<comment type="catalytic activity">
    <reaction evidence="11">
        <text>L-cysteinyl-[protein] + (2E,6E)-farnesyl diphosphate = S-(2E,6E)-farnesyl-L-cysteinyl-[protein] + diphosphate</text>
        <dbReference type="Rhea" id="RHEA:13345"/>
        <dbReference type="Rhea" id="RHEA-COMP:10131"/>
        <dbReference type="Rhea" id="RHEA-COMP:11535"/>
        <dbReference type="ChEBI" id="CHEBI:29950"/>
        <dbReference type="ChEBI" id="CHEBI:33019"/>
        <dbReference type="ChEBI" id="CHEBI:86019"/>
        <dbReference type="ChEBI" id="CHEBI:175763"/>
        <dbReference type="EC" id="2.5.1.58"/>
    </reaction>
</comment>
<dbReference type="Pfam" id="PF00432">
    <property type="entry name" value="Prenyltrans"/>
    <property type="match status" value="1"/>
</dbReference>
<comment type="subunit">
    <text evidence="13">Heterodimer of FNTA and FNTB.</text>
</comment>
<comment type="subunit">
    <text evidence="14">Heterodimer of an alpha and a beta subunit.</text>
</comment>
<evidence type="ECO:0000313" key="16">
    <source>
        <dbReference type="RefSeq" id="XP_029637069.1"/>
    </source>
</evidence>
<dbReference type="FunFam" id="1.50.10.20:FF:000007">
    <property type="entry name" value="Protein farnesyltransferase subunit beta"/>
    <property type="match status" value="1"/>
</dbReference>
<evidence type="ECO:0000256" key="4">
    <source>
        <dbReference type="ARBA" id="ARBA00022553"/>
    </source>
</evidence>